<gene>
    <name evidence="8" type="ORF">LX66_3288</name>
</gene>
<dbReference type="PROSITE" id="PS01095">
    <property type="entry name" value="GH18_1"/>
    <property type="match status" value="1"/>
</dbReference>
<dbReference type="PROSITE" id="PS51257">
    <property type="entry name" value="PROKAR_LIPOPROTEIN"/>
    <property type="match status" value="1"/>
</dbReference>
<dbReference type="AlphaFoldDB" id="A0A562T7P8"/>
<evidence type="ECO:0000256" key="6">
    <source>
        <dbReference type="SAM" id="SignalP"/>
    </source>
</evidence>
<dbReference type="GO" id="GO:0004553">
    <property type="term" value="F:hydrolase activity, hydrolyzing O-glycosyl compounds"/>
    <property type="evidence" value="ECO:0007669"/>
    <property type="project" value="InterPro"/>
</dbReference>
<dbReference type="InterPro" id="IPR054861">
    <property type="entry name" value="Endoglyc_H"/>
</dbReference>
<evidence type="ECO:0000259" key="7">
    <source>
        <dbReference type="PROSITE" id="PS51910"/>
    </source>
</evidence>
<sequence length="319" mass="34434">MKNNHWLLPLLALLLCTAGSACKKEQTGTPAQPEQEPDTTGANPGPPAKTGPLNVVYIEVNNHHLANAGCYTLKTGGEPFFDIAIIFASNINYDAQAGKAVLYHNPNVTQVLGNRAAFIQPLQDKGIKVLLSVLGNHQGAGFANFTSRAAARDFAQQLSHAVTTYGLDGIDFDDEYAKYGQNGLPQPNDSSFILLLDELRKLMPDKIISLYNIGPAAVRSSWNGQKTGDFINYAWNPYYGTWSPPSFAGMDRSQLGPGAIWINHTSKAQATSLAQRTVDEHYGIVLYYDLPGTDVHSYLSGMSLATQGDSVLTAAGCLQ</sequence>
<dbReference type="Proteomes" id="UP000316778">
    <property type="component" value="Unassembled WGS sequence"/>
</dbReference>
<organism evidence="8 9">
    <name type="scientific">Chitinophaga japonensis</name>
    <name type="common">Flexibacter japonensis</name>
    <dbReference type="NCBI Taxonomy" id="104662"/>
    <lineage>
        <taxon>Bacteria</taxon>
        <taxon>Pseudomonadati</taxon>
        <taxon>Bacteroidota</taxon>
        <taxon>Chitinophagia</taxon>
        <taxon>Chitinophagales</taxon>
        <taxon>Chitinophagaceae</taxon>
        <taxon>Chitinophaga</taxon>
    </lineage>
</organism>
<name>A0A562T7P8_CHIJA</name>
<feature type="domain" description="GH18" evidence="7">
    <location>
        <begin position="52"/>
        <end position="319"/>
    </location>
</feature>
<dbReference type="OrthoDB" id="2582440at2"/>
<evidence type="ECO:0000313" key="9">
    <source>
        <dbReference type="Proteomes" id="UP000316778"/>
    </source>
</evidence>
<dbReference type="EMBL" id="VLLG01000003">
    <property type="protein sequence ID" value="TWI89194.1"/>
    <property type="molecule type" value="Genomic_DNA"/>
</dbReference>
<evidence type="ECO:0000313" key="8">
    <source>
        <dbReference type="EMBL" id="TWI89194.1"/>
    </source>
</evidence>
<reference evidence="8 9" key="1">
    <citation type="journal article" date="2013" name="Stand. Genomic Sci.">
        <title>Genomic Encyclopedia of Type Strains, Phase I: The one thousand microbial genomes (KMG-I) project.</title>
        <authorList>
            <person name="Kyrpides N.C."/>
            <person name="Woyke T."/>
            <person name="Eisen J.A."/>
            <person name="Garrity G."/>
            <person name="Lilburn T.G."/>
            <person name="Beck B.J."/>
            <person name="Whitman W.B."/>
            <person name="Hugenholtz P."/>
            <person name="Klenk H.P."/>
        </authorList>
    </citation>
    <scope>NUCLEOTIDE SEQUENCE [LARGE SCALE GENOMIC DNA]</scope>
    <source>
        <strain evidence="8 9">DSM 13484</strain>
    </source>
</reference>
<protein>
    <submittedName>
        <fullName evidence="8">Glycosyl hydrolase family 18 (Putative chitinase)</fullName>
    </submittedName>
</protein>
<feature type="compositionally biased region" description="Polar residues" evidence="5">
    <location>
        <begin position="27"/>
        <end position="42"/>
    </location>
</feature>
<dbReference type="Pfam" id="PF00704">
    <property type="entry name" value="Glyco_hydro_18"/>
    <property type="match status" value="1"/>
</dbReference>
<accession>A0A562T7P8</accession>
<dbReference type="RefSeq" id="WP_145715334.1">
    <property type="nucleotide sequence ID" value="NZ_BAAAFY010000001.1"/>
</dbReference>
<dbReference type="GO" id="GO:0005975">
    <property type="term" value="P:carbohydrate metabolic process"/>
    <property type="evidence" value="ECO:0007669"/>
    <property type="project" value="InterPro"/>
</dbReference>
<dbReference type="InterPro" id="IPR017853">
    <property type="entry name" value="GH"/>
</dbReference>
<dbReference type="SUPFAM" id="SSF51445">
    <property type="entry name" value="(Trans)glycosidases"/>
    <property type="match status" value="1"/>
</dbReference>
<comment type="caution">
    <text evidence="8">The sequence shown here is derived from an EMBL/GenBank/DDBJ whole genome shotgun (WGS) entry which is preliminary data.</text>
</comment>
<keyword evidence="6" id="KW-0732">Signal</keyword>
<evidence type="ECO:0000256" key="1">
    <source>
        <dbReference type="ARBA" id="ARBA00022801"/>
    </source>
</evidence>
<dbReference type="InterPro" id="IPR001223">
    <property type="entry name" value="Glyco_hydro18_cat"/>
</dbReference>
<feature type="region of interest" description="Disordered" evidence="5">
    <location>
        <begin position="25"/>
        <end position="48"/>
    </location>
</feature>
<evidence type="ECO:0000256" key="4">
    <source>
        <dbReference type="RuleBase" id="RU004453"/>
    </source>
</evidence>
<feature type="signal peptide" evidence="6">
    <location>
        <begin position="1"/>
        <end position="23"/>
    </location>
</feature>
<proteinExistence type="inferred from homology"/>
<dbReference type="NCBIfam" id="NF045482">
    <property type="entry name" value="Endoglyc_H"/>
    <property type="match status" value="1"/>
</dbReference>
<evidence type="ECO:0000256" key="5">
    <source>
        <dbReference type="SAM" id="MobiDB-lite"/>
    </source>
</evidence>
<keyword evidence="2 3" id="KW-0326">Glycosidase</keyword>
<dbReference type="InterPro" id="IPR001579">
    <property type="entry name" value="Glyco_hydro_18_chit_AS"/>
</dbReference>
<keyword evidence="9" id="KW-1185">Reference proteome</keyword>
<feature type="chain" id="PRO_5022149432" evidence="6">
    <location>
        <begin position="24"/>
        <end position="319"/>
    </location>
</feature>
<evidence type="ECO:0000256" key="3">
    <source>
        <dbReference type="RuleBase" id="RU000489"/>
    </source>
</evidence>
<comment type="similarity">
    <text evidence="4">Belongs to the glycosyl hydrolase 18 family.</text>
</comment>
<evidence type="ECO:0000256" key="2">
    <source>
        <dbReference type="ARBA" id="ARBA00023295"/>
    </source>
</evidence>
<dbReference type="Gene3D" id="3.20.20.80">
    <property type="entry name" value="Glycosidases"/>
    <property type="match status" value="1"/>
</dbReference>
<keyword evidence="1 3" id="KW-0378">Hydrolase</keyword>
<dbReference type="PROSITE" id="PS51910">
    <property type="entry name" value="GH18_2"/>
    <property type="match status" value="1"/>
</dbReference>